<keyword evidence="4" id="KW-0378">Hydrolase</keyword>
<dbReference type="PANTHER" id="PTHR30121">
    <property type="entry name" value="UNCHARACTERIZED PROTEIN YJGR-RELATED"/>
    <property type="match status" value="1"/>
</dbReference>
<keyword evidence="4" id="KW-0547">Nucleotide-binding</keyword>
<reference evidence="4 5" key="1">
    <citation type="submission" date="2018-03" db="EMBL/GenBank/DDBJ databases">
        <title>Genomic Encyclopedia of Archaeal and Bacterial Type Strains, Phase II (KMG-II): from individual species to whole genera.</title>
        <authorList>
            <person name="Goeker M."/>
        </authorList>
    </citation>
    <scope>NUCLEOTIDE SEQUENCE [LARGE SCALE GENOMIC DNA]</scope>
    <source>
        <strain evidence="4 5">DSM 45312</strain>
    </source>
</reference>
<dbReference type="GO" id="GO:0004386">
    <property type="term" value="F:helicase activity"/>
    <property type="evidence" value="ECO:0007669"/>
    <property type="project" value="UniProtKB-KW"/>
</dbReference>
<evidence type="ECO:0000313" key="5">
    <source>
        <dbReference type="Proteomes" id="UP000240542"/>
    </source>
</evidence>
<name>A0A2P8DG85_9ACTN</name>
<dbReference type="Proteomes" id="UP000240542">
    <property type="component" value="Unassembled WGS sequence"/>
</dbReference>
<evidence type="ECO:0000259" key="3">
    <source>
        <dbReference type="Pfam" id="PF26449"/>
    </source>
</evidence>
<dbReference type="InterPro" id="IPR058441">
    <property type="entry name" value="DUF8128"/>
</dbReference>
<evidence type="ECO:0000313" key="4">
    <source>
        <dbReference type="EMBL" id="PSK96235.1"/>
    </source>
</evidence>
<organism evidence="4 5">
    <name type="scientific">Murinocardiopsis flavida</name>
    <dbReference type="NCBI Taxonomy" id="645275"/>
    <lineage>
        <taxon>Bacteria</taxon>
        <taxon>Bacillati</taxon>
        <taxon>Actinomycetota</taxon>
        <taxon>Actinomycetes</taxon>
        <taxon>Streptosporangiales</taxon>
        <taxon>Nocardiopsidaceae</taxon>
        <taxon>Murinocardiopsis</taxon>
    </lineage>
</organism>
<dbReference type="AlphaFoldDB" id="A0A2P8DG85"/>
<keyword evidence="4" id="KW-0067">ATP-binding</keyword>
<dbReference type="Pfam" id="PF26449">
    <property type="entry name" value="DUF8128"/>
    <property type="match status" value="1"/>
</dbReference>
<accession>A0A2P8DG85</accession>
<dbReference type="SUPFAM" id="SSF52540">
    <property type="entry name" value="P-loop containing nucleoside triphosphate hydrolases"/>
    <property type="match status" value="1"/>
</dbReference>
<proteinExistence type="predicted"/>
<protein>
    <submittedName>
        <fullName evidence="4">DNA helicase HerA-like ATPase</fullName>
    </submittedName>
</protein>
<dbReference type="PANTHER" id="PTHR30121:SF6">
    <property type="entry name" value="SLR6007 PROTEIN"/>
    <property type="match status" value="1"/>
</dbReference>
<feature type="domain" description="Type IV secretion system coupling protein TraD DNA-binding" evidence="2">
    <location>
        <begin position="372"/>
        <end position="418"/>
    </location>
</feature>
<comment type="caution">
    <text evidence="4">The sequence shown here is derived from an EMBL/GenBank/DDBJ whole genome shotgun (WGS) entry which is preliminary data.</text>
</comment>
<dbReference type="EMBL" id="PYGA01000012">
    <property type="protein sequence ID" value="PSK96235.1"/>
    <property type="molecule type" value="Genomic_DNA"/>
</dbReference>
<evidence type="ECO:0000259" key="2">
    <source>
        <dbReference type="Pfam" id="PF10412"/>
    </source>
</evidence>
<dbReference type="Pfam" id="PF10412">
    <property type="entry name" value="TrwB_AAD_bind"/>
    <property type="match status" value="1"/>
</dbReference>
<sequence>MVSATHLAALLAWGPVAAVAVGACWVAATLGVRLLRHTVLARQARIIEILPPPEATLPSAEAFWSHTLGLLKPRWQRAFTQPHLAFEYVATAGGVHIQLWVPGTVPPGVAERAISAAWPGATTTTRPTPPAPAHAAVRTGGWMRLARGDEYPLRTGFSEDPLRALLGAMGGLRPGQSACVRISARPATGARLRRARTAAARIRGAAPAPLALLDPLTPGATTATGSTWPDAAGTVRTILTKAAAPRLACQVSYHLASTTTSADEAERLRGHAHALASSFAVFTSGTNHLRRRRMWAPAAWAGSRYLARGYLLSVAELAAIAHLPTDAAIPGLERAGARPIAPTPAIPRGGPDARVLGDADAGAPRPIAAGVSESRQHTHIIGATGKGKSTLLANLVLQDAAYRRAALVVDPRGDLVTDIIARLPEPAIGKVVLFDPDDNAPPPRLNLLQGDPDFTSDTVVGIFRRIYDQWWGPRTDDILRAATLTLTRTGDASLTLGEIPRLLADDAFRARLLTRIADDALRDFWTWYEALSPGGRTAATGPVLNKLRTALLRPWVRQVIASGPSTIDLTRTFDSGGLVLMRLPKGRLGEDTSSLIGSFALAATWQAVLSRITVPERLRPDTAAFIDEAHNFLNLPGSLSDMFAEARGYHLSLILAHQERGQFPAELRKALSANARSKIYFAISPDDAADLAQHTHPSLSGYDLTHLGDFQAAARLLVGGRERPAFTMRTRPLPPVIPGRATEVRKAARTHTPTAPAPSAPVTDVRARP</sequence>
<keyword evidence="4" id="KW-0347">Helicase</keyword>
<dbReference type="CDD" id="cd01127">
    <property type="entry name" value="TrwB_TraG_TraD_VirD4"/>
    <property type="match status" value="1"/>
</dbReference>
<dbReference type="Gene3D" id="3.40.50.300">
    <property type="entry name" value="P-loop containing nucleotide triphosphate hydrolases"/>
    <property type="match status" value="2"/>
</dbReference>
<feature type="region of interest" description="Disordered" evidence="1">
    <location>
        <begin position="744"/>
        <end position="769"/>
    </location>
</feature>
<feature type="domain" description="DUF8128" evidence="3">
    <location>
        <begin position="43"/>
        <end position="197"/>
    </location>
</feature>
<gene>
    <name evidence="4" type="ORF">CLV63_112117</name>
</gene>
<dbReference type="InterPro" id="IPR027417">
    <property type="entry name" value="P-loop_NTPase"/>
</dbReference>
<dbReference type="InterPro" id="IPR019476">
    <property type="entry name" value="T4SS_TraD_DNA-bd"/>
</dbReference>
<keyword evidence="5" id="KW-1185">Reference proteome</keyword>
<evidence type="ECO:0000256" key="1">
    <source>
        <dbReference type="SAM" id="MobiDB-lite"/>
    </source>
</evidence>
<dbReference type="InterPro" id="IPR051162">
    <property type="entry name" value="T4SS_component"/>
</dbReference>